<sequence length="242" mass="26248">MLLICLPSSTCPTCKPCSTPFVSLSRIRKDDGIPLPDPTPFRSMVGGLQYLTFTRPDLSYVVNHICQFMHQPTDHHLVVAKRILRYVQGTLHHGLTFRPGPLSLTAFTDSDWAGDPMDRRSTTGLIVFLGHNPITWQSKKQPTVARSSTEAEYRALANCAADLAWPPPPPPPQPPPPPPPPPPQPPPPPPSTSASTTPTSNTAYTRSTMIWTDVNGSAALGVTPLASPCPDQSILFVGFVMK</sequence>
<organism evidence="2">
    <name type="scientific">Fagus sylvatica</name>
    <name type="common">Beechnut</name>
    <dbReference type="NCBI Taxonomy" id="28930"/>
    <lineage>
        <taxon>Eukaryota</taxon>
        <taxon>Viridiplantae</taxon>
        <taxon>Streptophyta</taxon>
        <taxon>Embryophyta</taxon>
        <taxon>Tracheophyta</taxon>
        <taxon>Spermatophyta</taxon>
        <taxon>Magnoliopsida</taxon>
        <taxon>eudicotyledons</taxon>
        <taxon>Gunneridae</taxon>
        <taxon>Pentapetalae</taxon>
        <taxon>rosids</taxon>
        <taxon>fabids</taxon>
        <taxon>Fagales</taxon>
        <taxon>Fagaceae</taxon>
        <taxon>Fagus</taxon>
    </lineage>
</organism>
<evidence type="ECO:0008006" key="3">
    <source>
        <dbReference type="Google" id="ProtNLM"/>
    </source>
</evidence>
<feature type="compositionally biased region" description="Low complexity" evidence="1">
    <location>
        <begin position="192"/>
        <end position="201"/>
    </location>
</feature>
<protein>
    <recommendedName>
        <fullName evidence="3">Reverse transcriptase Ty1/copia-type domain-containing protein</fullName>
    </recommendedName>
</protein>
<reference evidence="2" key="1">
    <citation type="submission" date="2018-02" db="EMBL/GenBank/DDBJ databases">
        <authorList>
            <person name="Cohen D.B."/>
            <person name="Kent A.D."/>
        </authorList>
    </citation>
    <scope>NUCLEOTIDE SEQUENCE</scope>
</reference>
<dbReference type="PANTHER" id="PTHR11439:SF455">
    <property type="entry name" value="RLK (RECEPTOR-LIKE PROTEIN KINASE) 8, PUTATIVE-RELATED"/>
    <property type="match status" value="1"/>
</dbReference>
<gene>
    <name evidence="2" type="ORF">FSB_LOCUS36489</name>
</gene>
<dbReference type="EMBL" id="OIVN01003072">
    <property type="protein sequence ID" value="SPD08607.1"/>
    <property type="molecule type" value="Genomic_DNA"/>
</dbReference>
<dbReference type="SUPFAM" id="SSF56672">
    <property type="entry name" value="DNA/RNA polymerases"/>
    <property type="match status" value="1"/>
</dbReference>
<dbReference type="CDD" id="cd09272">
    <property type="entry name" value="RNase_HI_RT_Ty1"/>
    <property type="match status" value="1"/>
</dbReference>
<dbReference type="InterPro" id="IPR043502">
    <property type="entry name" value="DNA/RNA_pol_sf"/>
</dbReference>
<evidence type="ECO:0000256" key="1">
    <source>
        <dbReference type="SAM" id="MobiDB-lite"/>
    </source>
</evidence>
<feature type="compositionally biased region" description="Pro residues" evidence="1">
    <location>
        <begin position="165"/>
        <end position="191"/>
    </location>
</feature>
<proteinExistence type="predicted"/>
<dbReference type="PANTHER" id="PTHR11439">
    <property type="entry name" value="GAG-POL-RELATED RETROTRANSPOSON"/>
    <property type="match status" value="1"/>
</dbReference>
<accession>A0A2N9H263</accession>
<dbReference type="AlphaFoldDB" id="A0A2N9H263"/>
<evidence type="ECO:0000313" key="2">
    <source>
        <dbReference type="EMBL" id="SPD08607.1"/>
    </source>
</evidence>
<feature type="region of interest" description="Disordered" evidence="1">
    <location>
        <begin position="161"/>
        <end position="201"/>
    </location>
</feature>
<name>A0A2N9H263_FAGSY</name>